<dbReference type="SUPFAM" id="SSF56219">
    <property type="entry name" value="DNase I-like"/>
    <property type="match status" value="1"/>
</dbReference>
<keyword evidence="1" id="KW-0472">Membrane</keyword>
<dbReference type="InterPro" id="IPR036691">
    <property type="entry name" value="Endo/exonu/phosph_ase_sf"/>
</dbReference>
<keyword evidence="4" id="KW-1185">Reference proteome</keyword>
<dbReference type="RefSeq" id="WP_344959395.1">
    <property type="nucleotide sequence ID" value="NZ_BAAAZG010000086.1"/>
</dbReference>
<comment type="caution">
    <text evidence="3">The sequence shown here is derived from an EMBL/GenBank/DDBJ whole genome shotgun (WGS) entry which is preliminary data.</text>
</comment>
<protein>
    <submittedName>
        <fullName evidence="3">Endonuclease/exonuclease/phosphatase family protein</fullName>
    </submittedName>
</protein>
<keyword evidence="3" id="KW-0540">Nuclease</keyword>
<sequence length="350" mass="37042">MIVTHVETGMSDDGGAPVETISRPEAAAGQAGGRRWWVSAVLWAAWAPFAVWAVLRWGGWQPAFRWGQLVAFTPYVAAASPVVPVLAFVLRRRGTAVAGVLVACAFAVAVVPRAVPDGDPDARGPVVRVLAANVLYGRASPQHVVDLARRTRADVLTVQELTPQAMAALDRAGLSRVLPHRVVAPLPGGAGSGLYSRFPLSGRPAIAVGFRQVRAMVQVPGGPPVEVVSVHPCAPSHPGMARCWRDGLRALPRPSGRGPVRVLAGDFNATLDHAELRRLLRSGYRDAADATGDGLRWTWPAIGPHPPGMPPVTLDHVLADERVGVRASGVHRVPGTDHRAVSAVLVLPPR</sequence>
<dbReference type="GO" id="GO:0004519">
    <property type="term" value="F:endonuclease activity"/>
    <property type="evidence" value="ECO:0007669"/>
    <property type="project" value="UniProtKB-KW"/>
</dbReference>
<dbReference type="Gene3D" id="3.60.10.10">
    <property type="entry name" value="Endonuclease/exonuclease/phosphatase"/>
    <property type="match status" value="1"/>
</dbReference>
<feature type="domain" description="Endonuclease/exonuclease/phosphatase" evidence="2">
    <location>
        <begin position="132"/>
        <end position="338"/>
    </location>
</feature>
<organism evidence="3 4">
    <name type="scientific">Actinomadura miaoliensis</name>
    <dbReference type="NCBI Taxonomy" id="430685"/>
    <lineage>
        <taxon>Bacteria</taxon>
        <taxon>Bacillati</taxon>
        <taxon>Actinomycetota</taxon>
        <taxon>Actinomycetes</taxon>
        <taxon>Streptosporangiales</taxon>
        <taxon>Thermomonosporaceae</taxon>
        <taxon>Actinomadura</taxon>
    </lineage>
</organism>
<reference evidence="4" key="1">
    <citation type="journal article" date="2019" name="Int. J. Syst. Evol. Microbiol.">
        <title>The Global Catalogue of Microorganisms (GCM) 10K type strain sequencing project: providing services to taxonomists for standard genome sequencing and annotation.</title>
        <authorList>
            <consortium name="The Broad Institute Genomics Platform"/>
            <consortium name="The Broad Institute Genome Sequencing Center for Infectious Disease"/>
            <person name="Wu L."/>
            <person name="Ma J."/>
        </authorList>
    </citation>
    <scope>NUCLEOTIDE SEQUENCE [LARGE SCALE GENOMIC DNA]</scope>
    <source>
        <strain evidence="4">JCM 16702</strain>
    </source>
</reference>
<accession>A0ABP7X7P1</accession>
<evidence type="ECO:0000313" key="4">
    <source>
        <dbReference type="Proteomes" id="UP001500683"/>
    </source>
</evidence>
<keyword evidence="1" id="KW-1133">Transmembrane helix</keyword>
<dbReference type="InterPro" id="IPR005135">
    <property type="entry name" value="Endo/exonuclease/phosphatase"/>
</dbReference>
<dbReference type="Proteomes" id="UP001500683">
    <property type="component" value="Unassembled WGS sequence"/>
</dbReference>
<keyword evidence="3" id="KW-0255">Endonuclease</keyword>
<dbReference type="Pfam" id="PF03372">
    <property type="entry name" value="Exo_endo_phos"/>
    <property type="match status" value="1"/>
</dbReference>
<feature type="transmembrane region" description="Helical" evidence="1">
    <location>
        <begin position="36"/>
        <end position="57"/>
    </location>
</feature>
<gene>
    <name evidence="3" type="ORF">GCM10022214_86990</name>
</gene>
<evidence type="ECO:0000313" key="3">
    <source>
        <dbReference type="EMBL" id="GAA4106155.1"/>
    </source>
</evidence>
<keyword evidence="1" id="KW-0812">Transmembrane</keyword>
<keyword evidence="3" id="KW-0378">Hydrolase</keyword>
<name>A0ABP7X7P1_9ACTN</name>
<dbReference type="EMBL" id="BAAAZG010000086">
    <property type="protein sequence ID" value="GAA4106155.1"/>
    <property type="molecule type" value="Genomic_DNA"/>
</dbReference>
<feature type="transmembrane region" description="Helical" evidence="1">
    <location>
        <begin position="96"/>
        <end position="115"/>
    </location>
</feature>
<evidence type="ECO:0000259" key="2">
    <source>
        <dbReference type="Pfam" id="PF03372"/>
    </source>
</evidence>
<proteinExistence type="predicted"/>
<feature type="transmembrane region" description="Helical" evidence="1">
    <location>
        <begin position="69"/>
        <end position="90"/>
    </location>
</feature>
<evidence type="ECO:0000256" key="1">
    <source>
        <dbReference type="SAM" id="Phobius"/>
    </source>
</evidence>